<accession>A0A8S1IPC0</accession>
<feature type="region of interest" description="Disordered" evidence="2">
    <location>
        <begin position="711"/>
        <end position="747"/>
    </location>
</feature>
<keyword evidence="1" id="KW-0175">Coiled coil</keyword>
<evidence type="ECO:0000313" key="3">
    <source>
        <dbReference type="EMBL" id="CAD7695490.1"/>
    </source>
</evidence>
<gene>
    <name evidence="3" type="ORF">OSTQU699_LOCUS851</name>
</gene>
<organism evidence="3 4">
    <name type="scientific">Ostreobium quekettii</name>
    <dbReference type="NCBI Taxonomy" id="121088"/>
    <lineage>
        <taxon>Eukaryota</taxon>
        <taxon>Viridiplantae</taxon>
        <taxon>Chlorophyta</taxon>
        <taxon>core chlorophytes</taxon>
        <taxon>Ulvophyceae</taxon>
        <taxon>TCBD clade</taxon>
        <taxon>Bryopsidales</taxon>
        <taxon>Ostreobineae</taxon>
        <taxon>Ostreobiaceae</taxon>
        <taxon>Ostreobium</taxon>
    </lineage>
</organism>
<feature type="compositionally biased region" description="Polar residues" evidence="2">
    <location>
        <begin position="518"/>
        <end position="533"/>
    </location>
</feature>
<evidence type="ECO:0000313" key="4">
    <source>
        <dbReference type="Proteomes" id="UP000708148"/>
    </source>
</evidence>
<name>A0A8S1IPC0_9CHLO</name>
<feature type="compositionally biased region" description="Basic and acidic residues" evidence="2">
    <location>
        <begin position="595"/>
        <end position="604"/>
    </location>
</feature>
<keyword evidence="4" id="KW-1185">Reference proteome</keyword>
<reference evidence="3" key="1">
    <citation type="submission" date="2020-12" db="EMBL/GenBank/DDBJ databases">
        <authorList>
            <person name="Iha C."/>
        </authorList>
    </citation>
    <scope>NUCLEOTIDE SEQUENCE</scope>
</reference>
<evidence type="ECO:0000256" key="2">
    <source>
        <dbReference type="SAM" id="MobiDB-lite"/>
    </source>
</evidence>
<dbReference type="PANTHER" id="PTHR23159:SF31">
    <property type="entry name" value="CENTROSOME-ASSOCIATED PROTEIN CEP250 ISOFORM X1"/>
    <property type="match status" value="1"/>
</dbReference>
<proteinExistence type="predicted"/>
<feature type="compositionally biased region" description="Basic and acidic residues" evidence="2">
    <location>
        <begin position="537"/>
        <end position="546"/>
    </location>
</feature>
<comment type="caution">
    <text evidence="3">The sequence shown here is derived from an EMBL/GenBank/DDBJ whole genome shotgun (WGS) entry which is preliminary data.</text>
</comment>
<feature type="coiled-coil region" evidence="1">
    <location>
        <begin position="138"/>
        <end position="327"/>
    </location>
</feature>
<feature type="compositionally biased region" description="Gly residues" evidence="2">
    <location>
        <begin position="564"/>
        <end position="578"/>
    </location>
</feature>
<dbReference type="AlphaFoldDB" id="A0A8S1IPC0"/>
<dbReference type="EMBL" id="CAJHUC010000354">
    <property type="protein sequence ID" value="CAD7695490.1"/>
    <property type="molecule type" value="Genomic_DNA"/>
</dbReference>
<sequence length="747" mass="83453">MSVVQLQSRVRELEGLLHAKEAETLTQKHQSDQLTNDFLYNLKLLEQRDKELENADSSLEGLKLTLAAKEVLLTKSQQKMSELELAVAEASERNGKLEEMFKEELQTGQAQMQEERHKMREVVVQMQTAVREAQEKFTADLKAERQAASQEREALLLDCNRQLEETRKGDVAVAELKRHLDGKSRREEELSAEVHILRDRLEGADEEMTRLEAEHKKVAEDCQSNLKAKDQEIQALLGDLERIRGELCMAREEQSTNAASCAKKMEQLQDRCDRQATEAAKTASEQARLLAEKRSLKQRLKEIQETARQLENEKAGLQDALSHEVANSEEGKNALALATRQLGEMDSRALGAESKVEELQMELATCLKEVDVLKTKLRCSEDDCNRERKQRHAAQRQLSTKSAGEDSRAKEKAERVLQSLQKERLEAKKALEEADRRAKSAEREVTELKRQIEIAQSPTRPPSPRRDAQQEVASPGSKHKLEGCATIQRAFGGTDAARGTQGGRSSPVGGHPRHGPGETSSKTEMLLETTLSALQEFVDKLGDSRRRTQGKAGADKRSGQGWWRPGGLGQACGHGPGPGETSEGSSPQQQRRRGASAEERELARARKKLHRERKKFMERHSKPPPKDIVEAVDNEQRRDGARRDEMEFMLLRAEQLSEENGRLRYQLAGPCVSGQGPHMYGGTKGYRTRLHATRHVVDCCPVRSRSLQSTAIDDGADANSGGARTLCKPPRQCTGAVGGSRPREPSL</sequence>
<evidence type="ECO:0000256" key="1">
    <source>
        <dbReference type="SAM" id="Coils"/>
    </source>
</evidence>
<feature type="compositionally biased region" description="Basic and acidic residues" evidence="2">
    <location>
        <begin position="403"/>
        <end position="452"/>
    </location>
</feature>
<dbReference type="OrthoDB" id="568502at2759"/>
<feature type="coiled-coil region" evidence="1">
    <location>
        <begin position="73"/>
        <end position="100"/>
    </location>
</feature>
<dbReference type="Proteomes" id="UP000708148">
    <property type="component" value="Unassembled WGS sequence"/>
</dbReference>
<feature type="compositionally biased region" description="Low complexity" evidence="2">
    <location>
        <begin position="579"/>
        <end position="589"/>
    </location>
</feature>
<protein>
    <submittedName>
        <fullName evidence="3">Uncharacterized protein</fullName>
    </submittedName>
</protein>
<feature type="region of interest" description="Disordered" evidence="2">
    <location>
        <begin position="382"/>
        <end position="605"/>
    </location>
</feature>
<dbReference type="PANTHER" id="PTHR23159">
    <property type="entry name" value="CENTROSOMAL PROTEIN 2"/>
    <property type="match status" value="1"/>
</dbReference>